<protein>
    <submittedName>
        <fullName evidence="2">Glycosyltransferase</fullName>
    </submittedName>
</protein>
<gene>
    <name evidence="2" type="ORF">MKY91_17025</name>
</gene>
<evidence type="ECO:0000313" key="3">
    <source>
        <dbReference type="Proteomes" id="UP001418796"/>
    </source>
</evidence>
<proteinExistence type="predicted"/>
<reference evidence="2 3" key="1">
    <citation type="submission" date="2024-03" db="EMBL/GenBank/DDBJ databases">
        <title>Bacilli Hybrid Assemblies.</title>
        <authorList>
            <person name="Kovac J."/>
        </authorList>
    </citation>
    <scope>NUCLEOTIDE SEQUENCE [LARGE SCALE GENOMIC DNA]</scope>
    <source>
        <strain evidence="2 3">FSL R7-0666</strain>
    </source>
</reference>
<dbReference type="Pfam" id="PF13524">
    <property type="entry name" value="Glyco_trans_1_2"/>
    <property type="match status" value="1"/>
</dbReference>
<keyword evidence="3" id="KW-1185">Reference proteome</keyword>
<accession>A0ABU9VLS6</accession>
<dbReference type="RefSeq" id="WP_343131482.1">
    <property type="nucleotide sequence ID" value="NZ_JBCITK010000001.1"/>
</dbReference>
<evidence type="ECO:0000259" key="1">
    <source>
        <dbReference type="Pfam" id="PF13524"/>
    </source>
</evidence>
<feature type="domain" description="Spore protein YkvP/CgeB glycosyl transferase-like" evidence="1">
    <location>
        <begin position="192"/>
        <end position="295"/>
    </location>
</feature>
<dbReference type="EMBL" id="JBCITK010000001">
    <property type="protein sequence ID" value="MEN0644860.1"/>
    <property type="molecule type" value="Genomic_DNA"/>
</dbReference>
<sequence>MKVLWIAKDTSTYLDRNYFYLEQELARKVELVTWRQSGHIRQILKSLAWKPDFILIVQDIGPRFEPIIHGLHEVGIPSAVFINDVHRFTEERRSFLKKHRHTFLFSVTRDACMKTYPEYANRIEWFPHFVEPSVFYDRKCKKQLGILLLGQMNEVYPFRQHVEKIFRTHPEFTTRPHPGYDHFSLETSAPVGHSYAQLINQSKLFITCPSIHVYPVKKYYEALASSTLLVAPSFTELEDLGFVPGVHFAEATESTVQAVVEYYVTHEKERQVIVKNGHDFIHRTHTTSIRSNQLIQKMKELKETIT</sequence>
<evidence type="ECO:0000313" key="2">
    <source>
        <dbReference type="EMBL" id="MEN0644860.1"/>
    </source>
</evidence>
<comment type="caution">
    <text evidence="2">The sequence shown here is derived from an EMBL/GenBank/DDBJ whole genome shotgun (WGS) entry which is preliminary data.</text>
</comment>
<dbReference type="InterPro" id="IPR055259">
    <property type="entry name" value="YkvP/CgeB_Glyco_trans-like"/>
</dbReference>
<organism evidence="2 3">
    <name type="scientific">Alkalicoccobacillus gibsonii</name>
    <dbReference type="NCBI Taxonomy" id="79881"/>
    <lineage>
        <taxon>Bacteria</taxon>
        <taxon>Bacillati</taxon>
        <taxon>Bacillota</taxon>
        <taxon>Bacilli</taxon>
        <taxon>Bacillales</taxon>
        <taxon>Bacillaceae</taxon>
        <taxon>Alkalicoccobacillus</taxon>
    </lineage>
</organism>
<dbReference type="Proteomes" id="UP001418796">
    <property type="component" value="Unassembled WGS sequence"/>
</dbReference>
<name>A0ABU9VLS6_9BACI</name>